<dbReference type="Proteomes" id="UP000093309">
    <property type="component" value="Unassembled WGS sequence"/>
</dbReference>
<proteinExistence type="predicted"/>
<dbReference type="GO" id="GO:0016798">
    <property type="term" value="F:hydrolase activity, acting on glycosyl bonds"/>
    <property type="evidence" value="ECO:0007669"/>
    <property type="project" value="UniProtKB-KW"/>
</dbReference>
<keyword evidence="1" id="KW-0378">Hydrolase</keyword>
<dbReference type="SUPFAM" id="SSF51445">
    <property type="entry name" value="(Trans)glycosidases"/>
    <property type="match status" value="1"/>
</dbReference>
<dbReference type="InterPro" id="IPR017853">
    <property type="entry name" value="GH"/>
</dbReference>
<protein>
    <submittedName>
        <fullName evidence="1">1,4-beta-xylanase</fullName>
    </submittedName>
</protein>
<organism evidence="1 2">
    <name type="scientific">Paenibacillus pectinilyticus</name>
    <dbReference type="NCBI Taxonomy" id="512399"/>
    <lineage>
        <taxon>Bacteria</taxon>
        <taxon>Bacillati</taxon>
        <taxon>Bacillota</taxon>
        <taxon>Bacilli</taxon>
        <taxon>Bacillales</taxon>
        <taxon>Paenibacillaceae</taxon>
        <taxon>Paenibacillus</taxon>
    </lineage>
</organism>
<keyword evidence="1" id="KW-0326">Glycosidase</keyword>
<name>A0A1C0ZR49_9BACL</name>
<dbReference type="EMBL" id="LYPC01000032">
    <property type="protein sequence ID" value="OCT10534.1"/>
    <property type="molecule type" value="Genomic_DNA"/>
</dbReference>
<dbReference type="AlphaFoldDB" id="A0A1C0ZR49"/>
<gene>
    <name evidence="1" type="ORF">A8709_12110</name>
</gene>
<evidence type="ECO:0000313" key="2">
    <source>
        <dbReference type="Proteomes" id="UP000093309"/>
    </source>
</evidence>
<keyword evidence="1" id="KW-0858">Xylan degradation</keyword>
<keyword evidence="1" id="KW-0624">Polysaccharide degradation</keyword>
<dbReference type="RefSeq" id="WP_065859487.1">
    <property type="nucleotide sequence ID" value="NZ_LYPC01000032.1"/>
</dbReference>
<dbReference type="GO" id="GO:0045493">
    <property type="term" value="P:xylan catabolic process"/>
    <property type="evidence" value="ECO:0007669"/>
    <property type="project" value="UniProtKB-KW"/>
</dbReference>
<evidence type="ECO:0000313" key="1">
    <source>
        <dbReference type="EMBL" id="OCT10534.1"/>
    </source>
</evidence>
<dbReference type="CDD" id="cd19606">
    <property type="entry name" value="GH113-like"/>
    <property type="match status" value="1"/>
</dbReference>
<dbReference type="InterPro" id="IPR055151">
    <property type="entry name" value="GH113"/>
</dbReference>
<dbReference type="STRING" id="512399.A8709_12110"/>
<dbReference type="Pfam" id="PF22612">
    <property type="entry name" value="GH113"/>
    <property type="match status" value="1"/>
</dbReference>
<accession>A0A1C0ZR49</accession>
<dbReference type="OrthoDB" id="9773531at2"/>
<keyword evidence="1" id="KW-0119">Carbohydrate metabolism</keyword>
<keyword evidence="2" id="KW-1185">Reference proteome</keyword>
<dbReference type="Gene3D" id="3.20.20.80">
    <property type="entry name" value="Glycosidases"/>
    <property type="match status" value="1"/>
</dbReference>
<comment type="caution">
    <text evidence="1">The sequence shown here is derived from an EMBL/GenBank/DDBJ whole genome shotgun (WGS) entry which is preliminary data.</text>
</comment>
<reference evidence="2" key="1">
    <citation type="submission" date="2016-05" db="EMBL/GenBank/DDBJ databases">
        <title>Paenibacillus oryzae. sp. nov., isolated from the rice root.</title>
        <authorList>
            <person name="Zhang J."/>
            <person name="Zhang X."/>
        </authorList>
    </citation>
    <scope>NUCLEOTIDE SEQUENCE [LARGE SCALE GENOMIC DNA]</scope>
    <source>
        <strain evidence="2">KCTC13222</strain>
    </source>
</reference>
<sequence>MDYINGMTWGWVGTRGTWANEAADFSMAEMAKLGVNWTAIALSALQDHPQATEIHYKDEPTVTDAEVVWAIEKAHGLGLNVCLKPVVNCANGVWRAHINFFDVDVPCEPKWSDWFASYTEFILHYARIAQETGCEMFCVGCEMVQTDRREREWRELIRQVRTIYTGVITYNCDKYQETNITWWDAVDVISSSGYYPIDAWDERVATLEAFAAGHDKPFFFMEAGCPSREGSAMLPNDWGLEGALNLEEQDAYYRVMFDAIGQKPWFLGFMLWDWPAQLYAKGAANSNDDYCMYGKPAAKTIEAFYRR</sequence>